<gene>
    <name evidence="9" type="ORF">RchiOBHm_Chr1g0375421</name>
</gene>
<evidence type="ECO:0000256" key="8">
    <source>
        <dbReference type="SAM" id="Phobius"/>
    </source>
</evidence>
<keyword evidence="7" id="KW-0503">Monooxygenase</keyword>
<keyword evidence="10" id="KW-1185">Reference proteome</keyword>
<keyword evidence="5 9" id="KW-0560">Oxidoreductase</keyword>
<dbReference type="EMBL" id="PDCK01000039">
    <property type="protein sequence ID" value="PRQ59914.1"/>
    <property type="molecule type" value="Genomic_DNA"/>
</dbReference>
<dbReference type="STRING" id="74649.A0A2P6SMK0"/>
<protein>
    <submittedName>
        <fullName evidence="9">Putative abieta-7,13-dien-18-ol hydroxylase</fullName>
        <ecNumber evidence="9">1.14.14.145</ecNumber>
    </submittedName>
</protein>
<keyword evidence="8" id="KW-1133">Transmembrane helix</keyword>
<name>A0A2P6SMK0_ROSCH</name>
<comment type="caution">
    <text evidence="9">The sequence shown here is derived from an EMBL/GenBank/DDBJ whole genome shotgun (WGS) entry which is preliminary data.</text>
</comment>
<comment type="cofactor">
    <cofactor evidence="1">
        <name>heme</name>
        <dbReference type="ChEBI" id="CHEBI:30413"/>
    </cofactor>
</comment>
<sequence length="184" mass="21544">MDFLSTPLPLNALSLAFVLAIFMIRPHAIRLNEKKKRYHLVAGTILNQLINVPRLHHYMTELACKYRTYRLLVFFRSEVYTSHPANDLFMRSSLDSIIKILLDIELDTMCGTNEEGIRFSNAFDEANEITLYRYVDSFWKVKRFLNIRSEAVLRNNIKVVEINLCINRSTRSLKQSIVQKMSQL</sequence>
<organism evidence="9 10">
    <name type="scientific">Rosa chinensis</name>
    <name type="common">China rose</name>
    <dbReference type="NCBI Taxonomy" id="74649"/>
    <lineage>
        <taxon>Eukaryota</taxon>
        <taxon>Viridiplantae</taxon>
        <taxon>Streptophyta</taxon>
        <taxon>Embryophyta</taxon>
        <taxon>Tracheophyta</taxon>
        <taxon>Spermatophyta</taxon>
        <taxon>Magnoliopsida</taxon>
        <taxon>eudicotyledons</taxon>
        <taxon>Gunneridae</taxon>
        <taxon>Pentapetalae</taxon>
        <taxon>rosids</taxon>
        <taxon>fabids</taxon>
        <taxon>Rosales</taxon>
        <taxon>Rosaceae</taxon>
        <taxon>Rosoideae</taxon>
        <taxon>Rosoideae incertae sedis</taxon>
        <taxon>Rosa</taxon>
    </lineage>
</organism>
<evidence type="ECO:0000256" key="4">
    <source>
        <dbReference type="ARBA" id="ARBA00022723"/>
    </source>
</evidence>
<evidence type="ECO:0000256" key="3">
    <source>
        <dbReference type="ARBA" id="ARBA00022617"/>
    </source>
</evidence>
<dbReference type="GO" id="GO:0046872">
    <property type="term" value="F:metal ion binding"/>
    <property type="evidence" value="ECO:0007669"/>
    <property type="project" value="UniProtKB-KW"/>
</dbReference>
<dbReference type="GO" id="GO:0036204">
    <property type="term" value="F:abieta-7,13-dien-18-ol hydroxylase activity"/>
    <property type="evidence" value="ECO:0007669"/>
    <property type="project" value="UniProtKB-EC"/>
</dbReference>
<evidence type="ECO:0000256" key="5">
    <source>
        <dbReference type="ARBA" id="ARBA00023002"/>
    </source>
</evidence>
<accession>A0A2P6SMK0</accession>
<keyword evidence="4" id="KW-0479">Metal-binding</keyword>
<evidence type="ECO:0000256" key="6">
    <source>
        <dbReference type="ARBA" id="ARBA00023004"/>
    </source>
</evidence>
<keyword evidence="8" id="KW-0812">Transmembrane</keyword>
<dbReference type="Proteomes" id="UP000238479">
    <property type="component" value="Chromosome 1"/>
</dbReference>
<keyword evidence="8" id="KW-0472">Membrane</keyword>
<dbReference type="EC" id="1.14.14.145" evidence="9"/>
<comment type="similarity">
    <text evidence="2">Belongs to the cytochrome P450 family.</text>
</comment>
<keyword evidence="6" id="KW-0408">Iron</keyword>
<proteinExistence type="inferred from homology"/>
<reference evidence="9 10" key="1">
    <citation type="journal article" date="2018" name="Nat. Genet.">
        <title>The Rosa genome provides new insights in the design of modern roses.</title>
        <authorList>
            <person name="Bendahmane M."/>
        </authorList>
    </citation>
    <scope>NUCLEOTIDE SEQUENCE [LARGE SCALE GENOMIC DNA]</scope>
    <source>
        <strain evidence="10">cv. Old Blush</strain>
    </source>
</reference>
<dbReference type="AlphaFoldDB" id="A0A2P6SMK0"/>
<dbReference type="PANTHER" id="PTHR24296">
    <property type="entry name" value="CYTOCHROME P450"/>
    <property type="match status" value="1"/>
</dbReference>
<evidence type="ECO:0000256" key="2">
    <source>
        <dbReference type="ARBA" id="ARBA00010617"/>
    </source>
</evidence>
<evidence type="ECO:0000256" key="1">
    <source>
        <dbReference type="ARBA" id="ARBA00001971"/>
    </source>
</evidence>
<feature type="transmembrane region" description="Helical" evidence="8">
    <location>
        <begin position="12"/>
        <end position="29"/>
    </location>
</feature>
<evidence type="ECO:0000313" key="9">
    <source>
        <dbReference type="EMBL" id="PRQ59914.1"/>
    </source>
</evidence>
<evidence type="ECO:0000313" key="10">
    <source>
        <dbReference type="Proteomes" id="UP000238479"/>
    </source>
</evidence>
<evidence type="ECO:0000256" key="7">
    <source>
        <dbReference type="ARBA" id="ARBA00023033"/>
    </source>
</evidence>
<dbReference type="Gramene" id="PRQ59914">
    <property type="protein sequence ID" value="PRQ59914"/>
    <property type="gene ID" value="RchiOBHm_Chr1g0375421"/>
</dbReference>
<keyword evidence="3" id="KW-0349">Heme</keyword>